<dbReference type="Proteomes" id="UP000251891">
    <property type="component" value="Unassembled WGS sequence"/>
</dbReference>
<accession>A0A365H944</accession>
<comment type="caution">
    <text evidence="2">The sequence shown here is derived from an EMBL/GenBank/DDBJ whole genome shotgun (WGS) entry which is preliminary data.</text>
</comment>
<sequence>MPGGEREPLGADRPAPLDAPDPAGGQAVGRGLMARPDRVRAAARPRSLSDEFVTGFLGGMTWQAALVVLHGLFPGLGLLATVVRKAGELGLDRDREDPTGEAGLEVPARVGEAGLVFDLIARFGSGPVLPALPPAEVLARLVPAAPPDDAVTGWNPYPAAEPPSPTPAAPAPTGVWVIDAAATGLPAPDLAVPTGSPETAVPGAVILADLRNTGTRIVDAAALWWYAARTLARALHDPWRPASRATARRTLREVREVVVIDPSLHLGLCLYLGDDRRPWCLLAFEIAPTAPGDEAVRFLRP</sequence>
<keyword evidence="3" id="KW-1185">Reference proteome</keyword>
<feature type="region of interest" description="Disordered" evidence="1">
    <location>
        <begin position="1"/>
        <end position="34"/>
    </location>
</feature>
<proteinExistence type="predicted"/>
<dbReference type="AlphaFoldDB" id="A0A365H944"/>
<evidence type="ECO:0000313" key="2">
    <source>
        <dbReference type="EMBL" id="RAY15559.1"/>
    </source>
</evidence>
<evidence type="ECO:0000256" key="1">
    <source>
        <dbReference type="SAM" id="MobiDB-lite"/>
    </source>
</evidence>
<organism evidence="2 3">
    <name type="scientific">Actinomadura craniellae</name>
    <dbReference type="NCBI Taxonomy" id="2231787"/>
    <lineage>
        <taxon>Bacteria</taxon>
        <taxon>Bacillati</taxon>
        <taxon>Actinomycetota</taxon>
        <taxon>Actinomycetes</taxon>
        <taxon>Streptosporangiales</taxon>
        <taxon>Thermomonosporaceae</taxon>
        <taxon>Actinomadura</taxon>
    </lineage>
</organism>
<name>A0A365H944_9ACTN</name>
<gene>
    <name evidence="2" type="ORF">DPM19_07115</name>
</gene>
<reference evidence="2 3" key="1">
    <citation type="submission" date="2018-06" db="EMBL/GenBank/DDBJ databases">
        <title>Actinomadura craniellae sp. nov. isolated from marine sponge Craniella sp.</title>
        <authorList>
            <person name="Li L."/>
            <person name="Xu Q.H."/>
            <person name="Lin H.W."/>
            <person name="Lu Y.H."/>
        </authorList>
    </citation>
    <scope>NUCLEOTIDE SEQUENCE [LARGE SCALE GENOMIC DNA]</scope>
    <source>
        <strain evidence="2 3">LHW63021</strain>
    </source>
</reference>
<feature type="compositionally biased region" description="Basic and acidic residues" evidence="1">
    <location>
        <begin position="1"/>
        <end position="10"/>
    </location>
</feature>
<protein>
    <submittedName>
        <fullName evidence="2">Uncharacterized protein</fullName>
    </submittedName>
</protein>
<evidence type="ECO:0000313" key="3">
    <source>
        <dbReference type="Proteomes" id="UP000251891"/>
    </source>
</evidence>
<feature type="compositionally biased region" description="Low complexity" evidence="1">
    <location>
        <begin position="11"/>
        <end position="25"/>
    </location>
</feature>
<dbReference type="EMBL" id="QLYX01000003">
    <property type="protein sequence ID" value="RAY15559.1"/>
    <property type="molecule type" value="Genomic_DNA"/>
</dbReference>